<organism evidence="1 2">
    <name type="scientific">Trichonephila clavata</name>
    <name type="common">Joro spider</name>
    <name type="synonym">Nephila clavata</name>
    <dbReference type="NCBI Taxonomy" id="2740835"/>
    <lineage>
        <taxon>Eukaryota</taxon>
        <taxon>Metazoa</taxon>
        <taxon>Ecdysozoa</taxon>
        <taxon>Arthropoda</taxon>
        <taxon>Chelicerata</taxon>
        <taxon>Arachnida</taxon>
        <taxon>Araneae</taxon>
        <taxon>Araneomorphae</taxon>
        <taxon>Entelegynae</taxon>
        <taxon>Araneoidea</taxon>
        <taxon>Nephilidae</taxon>
        <taxon>Trichonephila</taxon>
    </lineage>
</organism>
<feature type="non-terminal residue" evidence="1">
    <location>
        <position position="34"/>
    </location>
</feature>
<reference evidence="1" key="1">
    <citation type="submission" date="2020-07" db="EMBL/GenBank/DDBJ databases">
        <title>Multicomponent nature underlies the extraordinary mechanical properties of spider dragline silk.</title>
        <authorList>
            <person name="Kono N."/>
            <person name="Nakamura H."/>
            <person name="Mori M."/>
            <person name="Yoshida Y."/>
            <person name="Ohtoshi R."/>
            <person name="Malay A.D."/>
            <person name="Moran D.A.P."/>
            <person name="Tomita M."/>
            <person name="Numata K."/>
            <person name="Arakawa K."/>
        </authorList>
    </citation>
    <scope>NUCLEOTIDE SEQUENCE</scope>
</reference>
<accession>A0A8X6H7L7</accession>
<sequence length="34" mass="3869">MSHFNDVRMGGGLQRLPFKAATGRSWTADRFKET</sequence>
<evidence type="ECO:0000313" key="1">
    <source>
        <dbReference type="EMBL" id="GFR18194.1"/>
    </source>
</evidence>
<dbReference type="Proteomes" id="UP000887116">
    <property type="component" value="Unassembled WGS sequence"/>
</dbReference>
<dbReference type="EMBL" id="BMAO01017762">
    <property type="protein sequence ID" value="GFR18194.1"/>
    <property type="molecule type" value="Genomic_DNA"/>
</dbReference>
<name>A0A8X6H7L7_TRICU</name>
<protein>
    <submittedName>
        <fullName evidence="1">Uncharacterized protein</fullName>
    </submittedName>
</protein>
<comment type="caution">
    <text evidence="1">The sequence shown here is derived from an EMBL/GenBank/DDBJ whole genome shotgun (WGS) entry which is preliminary data.</text>
</comment>
<evidence type="ECO:0000313" key="2">
    <source>
        <dbReference type="Proteomes" id="UP000887116"/>
    </source>
</evidence>
<dbReference type="AlphaFoldDB" id="A0A8X6H7L7"/>
<gene>
    <name evidence="1" type="ORF">TNCT_699631</name>
</gene>
<keyword evidence="2" id="KW-1185">Reference proteome</keyword>
<proteinExistence type="predicted"/>